<keyword evidence="2" id="KW-1185">Reference proteome</keyword>
<gene>
    <name evidence="1" type="ORF">DPMN_176644</name>
</gene>
<dbReference type="AlphaFoldDB" id="A0A9D4EAA4"/>
<sequence length="104" mass="11905">MNPFSSDYRNDDLICISTGKIVSKDIADDLLTMEKQVSAWMEHFASGCFLDSSRFEKPIPRIKVKNFADCAIKMAVTRKDHTIRQLTCSRDLLVDCYSLPQQLK</sequence>
<evidence type="ECO:0000313" key="1">
    <source>
        <dbReference type="EMBL" id="KAH3775244.1"/>
    </source>
</evidence>
<evidence type="ECO:0000313" key="2">
    <source>
        <dbReference type="Proteomes" id="UP000828390"/>
    </source>
</evidence>
<name>A0A9D4EAA4_DREPO</name>
<dbReference type="Proteomes" id="UP000828390">
    <property type="component" value="Unassembled WGS sequence"/>
</dbReference>
<reference evidence="1" key="2">
    <citation type="submission" date="2020-11" db="EMBL/GenBank/DDBJ databases">
        <authorList>
            <person name="McCartney M.A."/>
            <person name="Auch B."/>
            <person name="Kono T."/>
            <person name="Mallez S."/>
            <person name="Becker A."/>
            <person name="Gohl D.M."/>
            <person name="Silverstein K.A.T."/>
            <person name="Koren S."/>
            <person name="Bechman K.B."/>
            <person name="Herman A."/>
            <person name="Abrahante J.E."/>
            <person name="Garbe J."/>
        </authorList>
    </citation>
    <scope>NUCLEOTIDE SEQUENCE</scope>
    <source>
        <strain evidence="1">Duluth1</strain>
        <tissue evidence="1">Whole animal</tissue>
    </source>
</reference>
<organism evidence="1 2">
    <name type="scientific">Dreissena polymorpha</name>
    <name type="common">Zebra mussel</name>
    <name type="synonym">Mytilus polymorpha</name>
    <dbReference type="NCBI Taxonomy" id="45954"/>
    <lineage>
        <taxon>Eukaryota</taxon>
        <taxon>Metazoa</taxon>
        <taxon>Spiralia</taxon>
        <taxon>Lophotrochozoa</taxon>
        <taxon>Mollusca</taxon>
        <taxon>Bivalvia</taxon>
        <taxon>Autobranchia</taxon>
        <taxon>Heteroconchia</taxon>
        <taxon>Euheterodonta</taxon>
        <taxon>Imparidentia</taxon>
        <taxon>Neoheterodontei</taxon>
        <taxon>Myida</taxon>
        <taxon>Dreissenoidea</taxon>
        <taxon>Dreissenidae</taxon>
        <taxon>Dreissena</taxon>
    </lineage>
</organism>
<accession>A0A9D4EAA4</accession>
<reference evidence="1" key="1">
    <citation type="journal article" date="2019" name="bioRxiv">
        <title>The Genome of the Zebra Mussel, Dreissena polymorpha: A Resource for Invasive Species Research.</title>
        <authorList>
            <person name="McCartney M.A."/>
            <person name="Auch B."/>
            <person name="Kono T."/>
            <person name="Mallez S."/>
            <person name="Zhang Y."/>
            <person name="Obille A."/>
            <person name="Becker A."/>
            <person name="Abrahante J.E."/>
            <person name="Garbe J."/>
            <person name="Badalamenti J.P."/>
            <person name="Herman A."/>
            <person name="Mangelson H."/>
            <person name="Liachko I."/>
            <person name="Sullivan S."/>
            <person name="Sone E.D."/>
            <person name="Koren S."/>
            <person name="Silverstein K.A.T."/>
            <person name="Beckman K.B."/>
            <person name="Gohl D.M."/>
        </authorList>
    </citation>
    <scope>NUCLEOTIDE SEQUENCE</scope>
    <source>
        <strain evidence="1">Duluth1</strain>
        <tissue evidence="1">Whole animal</tissue>
    </source>
</reference>
<proteinExistence type="predicted"/>
<comment type="caution">
    <text evidence="1">The sequence shown here is derived from an EMBL/GenBank/DDBJ whole genome shotgun (WGS) entry which is preliminary data.</text>
</comment>
<dbReference type="EMBL" id="JAIWYP010000009">
    <property type="protein sequence ID" value="KAH3775244.1"/>
    <property type="molecule type" value="Genomic_DNA"/>
</dbReference>
<protein>
    <submittedName>
        <fullName evidence="1">Uncharacterized protein</fullName>
    </submittedName>
</protein>